<dbReference type="EMBL" id="JANJYJ010000003">
    <property type="protein sequence ID" value="KAK3223273.1"/>
    <property type="molecule type" value="Genomic_DNA"/>
</dbReference>
<dbReference type="AlphaFoldDB" id="A0AAE0AS85"/>
<name>A0AAE0AS85_9ROSI</name>
<evidence type="ECO:0000313" key="1">
    <source>
        <dbReference type="EMBL" id="KAK3223273.1"/>
    </source>
</evidence>
<gene>
    <name evidence="1" type="ORF">Dsin_010298</name>
</gene>
<accession>A0AAE0AS85</accession>
<reference evidence="1" key="1">
    <citation type="journal article" date="2023" name="Plant J.">
        <title>Genome sequences and population genomics provide insights into the demographic history, inbreeding, and mutation load of two 'living fossil' tree species of Dipteronia.</title>
        <authorList>
            <person name="Feng Y."/>
            <person name="Comes H.P."/>
            <person name="Chen J."/>
            <person name="Zhu S."/>
            <person name="Lu R."/>
            <person name="Zhang X."/>
            <person name="Li P."/>
            <person name="Qiu J."/>
            <person name="Olsen K.M."/>
            <person name="Qiu Y."/>
        </authorList>
    </citation>
    <scope>NUCLEOTIDE SEQUENCE</scope>
    <source>
        <strain evidence="1">NBL</strain>
    </source>
</reference>
<organism evidence="1 2">
    <name type="scientific">Dipteronia sinensis</name>
    <dbReference type="NCBI Taxonomy" id="43782"/>
    <lineage>
        <taxon>Eukaryota</taxon>
        <taxon>Viridiplantae</taxon>
        <taxon>Streptophyta</taxon>
        <taxon>Embryophyta</taxon>
        <taxon>Tracheophyta</taxon>
        <taxon>Spermatophyta</taxon>
        <taxon>Magnoliopsida</taxon>
        <taxon>eudicotyledons</taxon>
        <taxon>Gunneridae</taxon>
        <taxon>Pentapetalae</taxon>
        <taxon>rosids</taxon>
        <taxon>malvids</taxon>
        <taxon>Sapindales</taxon>
        <taxon>Sapindaceae</taxon>
        <taxon>Hippocastanoideae</taxon>
        <taxon>Acereae</taxon>
        <taxon>Dipteronia</taxon>
    </lineage>
</organism>
<evidence type="ECO:0000313" key="2">
    <source>
        <dbReference type="Proteomes" id="UP001281410"/>
    </source>
</evidence>
<protein>
    <submittedName>
        <fullName evidence="1">Uncharacterized protein</fullName>
    </submittedName>
</protein>
<sequence length="102" mass="11104">MTVLSKGVLAGNRTRWAVMVWNVMVVILGSSKTIFLGDASIDFADFATAIEPIVTLPLKFANPSAILHDSPLQVELREACFLAGQPGDFSVFQLLPVLRLFV</sequence>
<proteinExistence type="predicted"/>
<comment type="caution">
    <text evidence="1">The sequence shown here is derived from an EMBL/GenBank/DDBJ whole genome shotgun (WGS) entry which is preliminary data.</text>
</comment>
<keyword evidence="2" id="KW-1185">Reference proteome</keyword>
<dbReference type="Proteomes" id="UP001281410">
    <property type="component" value="Unassembled WGS sequence"/>
</dbReference>